<accession>A0A4Y5YST1</accession>
<evidence type="ECO:0000313" key="3">
    <source>
        <dbReference type="EMBL" id="QDE35834.1"/>
    </source>
</evidence>
<dbReference type="AlphaFoldDB" id="A0A4Y5YST1"/>
<proteinExistence type="inferred from homology"/>
<evidence type="ECO:0000256" key="2">
    <source>
        <dbReference type="RuleBase" id="RU362080"/>
    </source>
</evidence>
<gene>
    <name evidence="3" type="ORF">FIV50_14175</name>
</gene>
<sequence length="88" mass="9692">MACMSTHNVLEARNGLSRLIAESQAGSDVVITKRGTPVARIVPIGPVDVVRSGRLLVEWMQENPLPERLARAATELDAQIDENRDAWE</sequence>
<dbReference type="OrthoDB" id="33091at2"/>
<evidence type="ECO:0000256" key="1">
    <source>
        <dbReference type="ARBA" id="ARBA00009981"/>
    </source>
</evidence>
<dbReference type="SUPFAM" id="SSF143120">
    <property type="entry name" value="YefM-like"/>
    <property type="match status" value="1"/>
</dbReference>
<dbReference type="Proteomes" id="UP000316125">
    <property type="component" value="Chromosome"/>
</dbReference>
<comment type="function">
    <text evidence="2">Antitoxin component of a type II toxin-antitoxin (TA) system.</text>
</comment>
<dbReference type="Pfam" id="PF02604">
    <property type="entry name" value="PhdYeFM_antitox"/>
    <property type="match status" value="1"/>
</dbReference>
<evidence type="ECO:0000313" key="4">
    <source>
        <dbReference type="Proteomes" id="UP000316125"/>
    </source>
</evidence>
<reference evidence="3 4" key="1">
    <citation type="submission" date="2019-06" db="EMBL/GenBank/DDBJ databases">
        <title>Complete genome of Microbacterium foliorum M2.</title>
        <authorList>
            <person name="Cao G."/>
        </authorList>
    </citation>
    <scope>NUCLEOTIDE SEQUENCE [LARGE SCALE GENOMIC DNA]</scope>
    <source>
        <strain evidence="3 4">M2</strain>
    </source>
</reference>
<dbReference type="EMBL" id="CP041040">
    <property type="protein sequence ID" value="QDE35834.1"/>
    <property type="molecule type" value="Genomic_DNA"/>
</dbReference>
<dbReference type="NCBIfam" id="TIGR01552">
    <property type="entry name" value="phd_fam"/>
    <property type="match status" value="1"/>
</dbReference>
<dbReference type="Gene3D" id="3.40.1620.10">
    <property type="entry name" value="YefM-like domain"/>
    <property type="match status" value="1"/>
</dbReference>
<organism evidence="3 4">
    <name type="scientific">Microbacterium foliorum</name>
    <dbReference type="NCBI Taxonomy" id="104336"/>
    <lineage>
        <taxon>Bacteria</taxon>
        <taxon>Bacillati</taxon>
        <taxon>Actinomycetota</taxon>
        <taxon>Actinomycetes</taxon>
        <taxon>Micrococcales</taxon>
        <taxon>Microbacteriaceae</taxon>
        <taxon>Microbacterium</taxon>
    </lineage>
</organism>
<comment type="similarity">
    <text evidence="1 2">Belongs to the phD/YefM antitoxin family.</text>
</comment>
<name>A0A4Y5YST1_9MICO</name>
<protein>
    <recommendedName>
        <fullName evidence="2">Antitoxin</fullName>
    </recommendedName>
</protein>
<dbReference type="InterPro" id="IPR036165">
    <property type="entry name" value="YefM-like_sf"/>
</dbReference>
<dbReference type="InterPro" id="IPR006442">
    <property type="entry name" value="Antitoxin_Phd/YefM"/>
</dbReference>